<dbReference type="KEGG" id="cvn:111100593"/>
<dbReference type="AlphaFoldDB" id="A0A8B8AEM6"/>
<reference evidence="2" key="2">
    <citation type="submission" date="2025-08" db="UniProtKB">
        <authorList>
            <consortium name="RefSeq"/>
        </authorList>
    </citation>
    <scope>IDENTIFICATION</scope>
    <source>
        <tissue evidence="2">Whole sample</tissue>
    </source>
</reference>
<name>A0A8B8AEM6_CRAVI</name>
<dbReference type="InterPro" id="IPR012340">
    <property type="entry name" value="NA-bd_OB-fold"/>
</dbReference>
<dbReference type="GeneID" id="111100593"/>
<evidence type="ECO:0000313" key="1">
    <source>
        <dbReference type="Proteomes" id="UP000694844"/>
    </source>
</evidence>
<keyword evidence="1" id="KW-1185">Reference proteome</keyword>
<dbReference type="Gene3D" id="2.40.50.140">
    <property type="entry name" value="Nucleic acid-binding proteins"/>
    <property type="match status" value="1"/>
</dbReference>
<dbReference type="Proteomes" id="UP000694844">
    <property type="component" value="Chromosome 1"/>
</dbReference>
<protein>
    <submittedName>
        <fullName evidence="2">Uncharacterized protein LOC111100593</fullName>
    </submittedName>
</protein>
<gene>
    <name evidence="2" type="primary">LOC111100593</name>
</gene>
<organism evidence="1 2">
    <name type="scientific">Crassostrea virginica</name>
    <name type="common">Eastern oyster</name>
    <dbReference type="NCBI Taxonomy" id="6565"/>
    <lineage>
        <taxon>Eukaryota</taxon>
        <taxon>Metazoa</taxon>
        <taxon>Spiralia</taxon>
        <taxon>Lophotrochozoa</taxon>
        <taxon>Mollusca</taxon>
        <taxon>Bivalvia</taxon>
        <taxon>Autobranchia</taxon>
        <taxon>Pteriomorphia</taxon>
        <taxon>Ostreida</taxon>
        <taxon>Ostreoidea</taxon>
        <taxon>Ostreidae</taxon>
        <taxon>Crassostrea</taxon>
    </lineage>
</organism>
<dbReference type="RefSeq" id="XP_022288394.1">
    <property type="nucleotide sequence ID" value="XM_022432686.1"/>
</dbReference>
<reference evidence="1" key="1">
    <citation type="submission" date="2024-06" db="UniProtKB">
        <authorList>
            <consortium name="RefSeq"/>
        </authorList>
    </citation>
    <scope>NUCLEOTIDE SEQUENCE [LARGE SCALE GENOMIC DNA]</scope>
</reference>
<sequence length="290" mass="32882">MIKPGTSFKFVNVSKRGEKEYWVTSQSKVLYTSVVETNITADSVLLPEEIPPEGEVKLIKDALKSPEKSIIAGKIVKVSPLKYRQNGALAVKALLLKDQEKTAKVCLFGRNAETPYSKGETVKITAVYPKKYMDTLQLTTSPASTCEFIHDEPSIHINDDDGEDFNTDVDFMEDQDDTPIPIILTDFADIDIYQCCSNEACRQKKMIENECPVCHRRESDQKSCRMNFLYTAKDKTDQKIVLFKTTLELILKTDLNLNEPKQNIIDKIIELLPISTRACISKRNTLYNVQ</sequence>
<evidence type="ECO:0000313" key="2">
    <source>
        <dbReference type="RefSeq" id="XP_022288394.1"/>
    </source>
</evidence>
<dbReference type="OrthoDB" id="6150653at2759"/>
<accession>A0A8B8AEM6</accession>
<dbReference type="SUPFAM" id="SSF50249">
    <property type="entry name" value="Nucleic acid-binding proteins"/>
    <property type="match status" value="1"/>
</dbReference>
<proteinExistence type="predicted"/>